<organism evidence="1 2">
    <name type="scientific">Meloidogyne enterolobii</name>
    <name type="common">Root-knot nematode worm</name>
    <name type="synonym">Meloidogyne mayaguensis</name>
    <dbReference type="NCBI Taxonomy" id="390850"/>
    <lineage>
        <taxon>Eukaryota</taxon>
        <taxon>Metazoa</taxon>
        <taxon>Ecdysozoa</taxon>
        <taxon>Nematoda</taxon>
        <taxon>Chromadorea</taxon>
        <taxon>Rhabditida</taxon>
        <taxon>Tylenchina</taxon>
        <taxon>Tylenchomorpha</taxon>
        <taxon>Tylenchoidea</taxon>
        <taxon>Meloidogynidae</taxon>
        <taxon>Meloidogyninae</taxon>
        <taxon>Meloidogyne</taxon>
    </lineage>
</organism>
<accession>A0ACB0ZMT5</accession>
<name>A0ACB0ZMT5_MELEN</name>
<keyword evidence="2" id="KW-1185">Reference proteome</keyword>
<dbReference type="EMBL" id="CAVMJV010000041">
    <property type="protein sequence ID" value="CAK5080382.1"/>
    <property type="molecule type" value="Genomic_DNA"/>
</dbReference>
<protein>
    <submittedName>
        <fullName evidence="1">Uncharacterized protein</fullName>
    </submittedName>
</protein>
<reference evidence="1" key="1">
    <citation type="submission" date="2023-11" db="EMBL/GenBank/DDBJ databases">
        <authorList>
            <person name="Poullet M."/>
        </authorList>
    </citation>
    <scope>NUCLEOTIDE SEQUENCE</scope>
    <source>
        <strain evidence="1">E1834</strain>
    </source>
</reference>
<comment type="caution">
    <text evidence="1">The sequence shown here is derived from an EMBL/GenBank/DDBJ whole genome shotgun (WGS) entry which is preliminary data.</text>
</comment>
<sequence length="50" mass="5985">MRKKCKNEGKKMKKNWIGRIIDSLTGRRRFLHINVVEIGYMRSRKVVRGP</sequence>
<proteinExistence type="predicted"/>
<evidence type="ECO:0000313" key="1">
    <source>
        <dbReference type="EMBL" id="CAK5080382.1"/>
    </source>
</evidence>
<dbReference type="Proteomes" id="UP001497535">
    <property type="component" value="Unassembled WGS sequence"/>
</dbReference>
<gene>
    <name evidence="1" type="ORF">MENTE1834_LOCUS27550</name>
</gene>
<evidence type="ECO:0000313" key="2">
    <source>
        <dbReference type="Proteomes" id="UP001497535"/>
    </source>
</evidence>